<reference evidence="2 3" key="1">
    <citation type="journal article" date="2003" name="PLoS Biol.">
        <title>The genome sequence of Caenorhabditis briggsae: a platform for comparative genomics.</title>
        <authorList>
            <person name="Stein L.D."/>
            <person name="Bao Z."/>
            <person name="Blasiar D."/>
            <person name="Blumenthal T."/>
            <person name="Brent M.R."/>
            <person name="Chen N."/>
            <person name="Chinwalla A."/>
            <person name="Clarke L."/>
            <person name="Clee C."/>
            <person name="Coghlan A."/>
            <person name="Coulson A."/>
            <person name="D'Eustachio P."/>
            <person name="Fitch D.H."/>
            <person name="Fulton L.A."/>
            <person name="Fulton R.E."/>
            <person name="Griffiths-Jones S."/>
            <person name="Harris T.W."/>
            <person name="Hillier L.W."/>
            <person name="Kamath R."/>
            <person name="Kuwabara P.E."/>
            <person name="Mardis E.R."/>
            <person name="Marra M.A."/>
            <person name="Miner T.L."/>
            <person name="Minx P."/>
            <person name="Mullikin J.C."/>
            <person name="Plumb R.W."/>
            <person name="Rogers J."/>
            <person name="Schein J.E."/>
            <person name="Sohrmann M."/>
            <person name="Spieth J."/>
            <person name="Stajich J.E."/>
            <person name="Wei C."/>
            <person name="Willey D."/>
            <person name="Wilson R.K."/>
            <person name="Durbin R."/>
            <person name="Waterston R.H."/>
        </authorList>
    </citation>
    <scope>NUCLEOTIDE SEQUENCE [LARGE SCALE GENOMIC DNA]</scope>
    <source>
        <strain evidence="2 3">AF16</strain>
    </source>
</reference>
<accession>B6IE33</accession>
<keyword evidence="3" id="KW-1185">Reference proteome</keyword>
<dbReference type="HOGENOM" id="CLU_2499918_0_0_1"/>
<sequence length="86" mass="9232">MSKTYCYTRLTTHSNGGVPPKSPPEEPPIYSPVYSSVFHTPLRNSSSTINTAGSASDRFSKIPTSLSSALQYGGNSHHHGGHGDER</sequence>
<protein>
    <submittedName>
        <fullName evidence="2">Protein CBG26547</fullName>
    </submittedName>
</protein>
<feature type="region of interest" description="Disordered" evidence="1">
    <location>
        <begin position="1"/>
        <end position="29"/>
    </location>
</feature>
<dbReference type="InParanoid" id="B6IE33"/>
<evidence type="ECO:0000313" key="3">
    <source>
        <dbReference type="Proteomes" id="UP000008549"/>
    </source>
</evidence>
<organism evidence="2 3">
    <name type="scientific">Caenorhabditis briggsae</name>
    <dbReference type="NCBI Taxonomy" id="6238"/>
    <lineage>
        <taxon>Eukaryota</taxon>
        <taxon>Metazoa</taxon>
        <taxon>Ecdysozoa</taxon>
        <taxon>Nematoda</taxon>
        <taxon>Chromadorea</taxon>
        <taxon>Rhabditida</taxon>
        <taxon>Rhabditina</taxon>
        <taxon>Rhabditomorpha</taxon>
        <taxon>Rhabditoidea</taxon>
        <taxon>Rhabditidae</taxon>
        <taxon>Peloderinae</taxon>
        <taxon>Caenorhabditis</taxon>
    </lineage>
</organism>
<dbReference type="AlphaFoldDB" id="B6IE33"/>
<gene>
    <name evidence="2" type="ORF">CBG26547</name>
    <name evidence="2" type="ORF">CBG_26547</name>
</gene>
<dbReference type="CTD" id="68918025"/>
<dbReference type="RefSeq" id="XP_045100654.1">
    <property type="nucleotide sequence ID" value="XM_045236283.1"/>
</dbReference>
<evidence type="ECO:0000313" key="2">
    <source>
        <dbReference type="EMBL" id="CAS01097.1"/>
    </source>
</evidence>
<feature type="compositionally biased region" description="Pro residues" evidence="1">
    <location>
        <begin position="20"/>
        <end position="29"/>
    </location>
</feature>
<dbReference type="eggNOG" id="ENOG502TKGY">
    <property type="taxonomic scope" value="Eukaryota"/>
</dbReference>
<feature type="compositionally biased region" description="Polar residues" evidence="1">
    <location>
        <begin position="1"/>
        <end position="15"/>
    </location>
</feature>
<name>B6IE33_CAEBR</name>
<dbReference type="EMBL" id="HE601309">
    <property type="protein sequence ID" value="CAS01097.1"/>
    <property type="molecule type" value="Genomic_DNA"/>
</dbReference>
<evidence type="ECO:0000256" key="1">
    <source>
        <dbReference type="SAM" id="MobiDB-lite"/>
    </source>
</evidence>
<proteinExistence type="predicted"/>
<dbReference type="GeneID" id="68918025"/>
<dbReference type="Proteomes" id="UP000008549">
    <property type="component" value="Unassembled WGS sequence"/>
</dbReference>
<dbReference type="KEGG" id="cbr:CBG_26547"/>
<reference evidence="2 3" key="2">
    <citation type="journal article" date="2011" name="PLoS Genet.">
        <title>Caenorhabditis briggsae recombinant inbred line genotypes reveal inter-strain incompatibility and the evolution of recombination.</title>
        <authorList>
            <person name="Ross J.A."/>
            <person name="Koboldt D.C."/>
            <person name="Staisch J.E."/>
            <person name="Chamberlin H.M."/>
            <person name="Gupta B.P."/>
            <person name="Miller R.D."/>
            <person name="Baird S.E."/>
            <person name="Haag E.S."/>
        </authorList>
    </citation>
    <scope>NUCLEOTIDE SEQUENCE [LARGE SCALE GENOMIC DNA]</scope>
    <source>
        <strain evidence="2 3">AF16</strain>
    </source>
</reference>
<feature type="region of interest" description="Disordered" evidence="1">
    <location>
        <begin position="67"/>
        <end position="86"/>
    </location>
</feature>